<organism evidence="4 5">
    <name type="scientific">Hydrocarboniphaga daqingensis</name>
    <dbReference type="NCBI Taxonomy" id="490188"/>
    <lineage>
        <taxon>Bacteria</taxon>
        <taxon>Pseudomonadati</taxon>
        <taxon>Pseudomonadota</taxon>
        <taxon>Gammaproteobacteria</taxon>
        <taxon>Nevskiales</taxon>
        <taxon>Nevskiaceae</taxon>
        <taxon>Hydrocarboniphaga</taxon>
    </lineage>
</organism>
<protein>
    <recommendedName>
        <fullName evidence="1 2">Protein ApaG</fullName>
    </recommendedName>
</protein>
<evidence type="ECO:0000256" key="2">
    <source>
        <dbReference type="HAMAP-Rule" id="MF_00791"/>
    </source>
</evidence>
<dbReference type="InterPro" id="IPR007474">
    <property type="entry name" value="ApaG_domain"/>
</dbReference>
<dbReference type="InterPro" id="IPR036767">
    <property type="entry name" value="ApaG_sf"/>
</dbReference>
<reference evidence="4 5" key="1">
    <citation type="submission" date="2016-11" db="EMBL/GenBank/DDBJ databases">
        <authorList>
            <person name="Jaros S."/>
            <person name="Januszkiewicz K."/>
            <person name="Wedrychowicz H."/>
        </authorList>
    </citation>
    <scope>NUCLEOTIDE SEQUENCE [LARGE SCALE GENOMIC DNA]</scope>
    <source>
        <strain evidence="4 5">CGMCC 1.7049</strain>
    </source>
</reference>
<sequence length="127" mass="14109">MSDTKTQGVRIIVRPQYVPDQSAPERNHYLFAYQITIRNEGTRTVQLVSRHWIITDGEGKTEEVRGPGVVGTQPVLKPGEEFQYTSGCPLTTPVGTMHGSFQMVPVDGEPFDAAIEPFRLAVPRVLN</sequence>
<dbReference type="SUPFAM" id="SSF110069">
    <property type="entry name" value="ApaG-like"/>
    <property type="match status" value="1"/>
</dbReference>
<dbReference type="NCBIfam" id="NF003967">
    <property type="entry name" value="PRK05461.1"/>
    <property type="match status" value="1"/>
</dbReference>
<dbReference type="InterPro" id="IPR050718">
    <property type="entry name" value="ApaG-like"/>
</dbReference>
<proteinExistence type="inferred from homology"/>
<dbReference type="Gene3D" id="2.60.40.1470">
    <property type="entry name" value="ApaG domain"/>
    <property type="match status" value="1"/>
</dbReference>
<dbReference type="EMBL" id="FQWZ01000002">
    <property type="protein sequence ID" value="SHG60970.1"/>
    <property type="molecule type" value="Genomic_DNA"/>
</dbReference>
<dbReference type="PROSITE" id="PS51087">
    <property type="entry name" value="APAG"/>
    <property type="match status" value="1"/>
</dbReference>
<feature type="domain" description="ApaG" evidence="3">
    <location>
        <begin position="3"/>
        <end position="127"/>
    </location>
</feature>
<dbReference type="PANTHER" id="PTHR47191:SF2">
    <property type="entry name" value="OS05G0170800 PROTEIN"/>
    <property type="match status" value="1"/>
</dbReference>
<evidence type="ECO:0000313" key="4">
    <source>
        <dbReference type="EMBL" id="SHG60970.1"/>
    </source>
</evidence>
<evidence type="ECO:0000313" key="5">
    <source>
        <dbReference type="Proteomes" id="UP000199758"/>
    </source>
</evidence>
<dbReference type="InterPro" id="IPR023065">
    <property type="entry name" value="Uncharacterised_ApaG"/>
</dbReference>
<dbReference type="STRING" id="490188.SAMN04488068_0748"/>
<evidence type="ECO:0000259" key="3">
    <source>
        <dbReference type="PROSITE" id="PS51087"/>
    </source>
</evidence>
<dbReference type="Pfam" id="PF04379">
    <property type="entry name" value="DUF525"/>
    <property type="match status" value="1"/>
</dbReference>
<dbReference type="Proteomes" id="UP000199758">
    <property type="component" value="Unassembled WGS sequence"/>
</dbReference>
<gene>
    <name evidence="2" type="primary">apaG</name>
    <name evidence="4" type="ORF">SAMN04488068_0748</name>
</gene>
<dbReference type="OrthoDB" id="9795226at2"/>
<accession>A0A1M5L7N2</accession>
<dbReference type="AlphaFoldDB" id="A0A1M5L7N2"/>
<keyword evidence="5" id="KW-1185">Reference proteome</keyword>
<dbReference type="PANTHER" id="PTHR47191">
    <property type="entry name" value="OS05G0170800 PROTEIN"/>
    <property type="match status" value="1"/>
</dbReference>
<dbReference type="HAMAP" id="MF_00791">
    <property type="entry name" value="ApaG"/>
    <property type="match status" value="1"/>
</dbReference>
<name>A0A1M5L7N2_9GAMM</name>
<evidence type="ECO:0000256" key="1">
    <source>
        <dbReference type="ARBA" id="ARBA00017693"/>
    </source>
</evidence>
<dbReference type="RefSeq" id="WP_072894251.1">
    <property type="nucleotide sequence ID" value="NZ_FQWZ01000002.1"/>
</dbReference>